<evidence type="ECO:0000259" key="4">
    <source>
        <dbReference type="PROSITE" id="PS50022"/>
    </source>
</evidence>
<comment type="subcellular location">
    <subcellularLocation>
        <location evidence="1">Secreted</location>
    </subcellularLocation>
</comment>
<dbReference type="SUPFAM" id="SSF49785">
    <property type="entry name" value="Galactose-binding domain-like"/>
    <property type="match status" value="2"/>
</dbReference>
<dbReference type="RefSeq" id="WP_330974025.1">
    <property type="nucleotide sequence ID" value="NZ_JAZGLY010000002.1"/>
</dbReference>
<keyword evidence="3" id="KW-0732">Signal</keyword>
<name>A0ABU7RF70_9BACT</name>
<dbReference type="Proteomes" id="UP001357452">
    <property type="component" value="Unassembled WGS sequence"/>
</dbReference>
<dbReference type="InterPro" id="IPR008979">
    <property type="entry name" value="Galactose-bd-like_sf"/>
</dbReference>
<evidence type="ECO:0000256" key="1">
    <source>
        <dbReference type="ARBA" id="ARBA00004613"/>
    </source>
</evidence>
<dbReference type="Gene3D" id="2.60.120.260">
    <property type="entry name" value="Galactose-binding domain-like"/>
    <property type="match status" value="2"/>
</dbReference>
<keyword evidence="6" id="KW-1185">Reference proteome</keyword>
<dbReference type="Gene3D" id="3.20.20.80">
    <property type="entry name" value="Glycosidases"/>
    <property type="match status" value="1"/>
</dbReference>
<evidence type="ECO:0000256" key="3">
    <source>
        <dbReference type="ARBA" id="ARBA00022729"/>
    </source>
</evidence>
<feature type="domain" description="F5/8 type C" evidence="4">
    <location>
        <begin position="549"/>
        <end position="691"/>
    </location>
</feature>
<evidence type="ECO:0000256" key="2">
    <source>
        <dbReference type="ARBA" id="ARBA00022525"/>
    </source>
</evidence>
<gene>
    <name evidence="5" type="ORF">V2H41_04955</name>
</gene>
<evidence type="ECO:0000313" key="6">
    <source>
        <dbReference type="Proteomes" id="UP001357452"/>
    </source>
</evidence>
<dbReference type="InterPro" id="IPR017853">
    <property type="entry name" value="GH"/>
</dbReference>
<dbReference type="InterPro" id="IPR000421">
    <property type="entry name" value="FA58C"/>
</dbReference>
<comment type="caution">
    <text evidence="5">The sequence shown here is derived from an EMBL/GenBank/DDBJ whole genome shotgun (WGS) entry which is preliminary data.</text>
</comment>
<dbReference type="Pfam" id="PF00754">
    <property type="entry name" value="F5_F8_type_C"/>
    <property type="match status" value="2"/>
</dbReference>
<feature type="domain" description="F5/8 type C" evidence="4">
    <location>
        <begin position="17"/>
        <end position="170"/>
    </location>
</feature>
<keyword evidence="2" id="KW-0964">Secreted</keyword>
<dbReference type="NCBIfam" id="NF033679">
    <property type="entry name" value="DNRLRE_dom"/>
    <property type="match status" value="1"/>
</dbReference>
<dbReference type="Pfam" id="PF24517">
    <property type="entry name" value="CBM96"/>
    <property type="match status" value="1"/>
</dbReference>
<proteinExistence type="predicted"/>
<dbReference type="SUPFAM" id="SSF51445">
    <property type="entry name" value="(Trans)glycosidases"/>
    <property type="match status" value="1"/>
</dbReference>
<accession>A0ABU7RF70</accession>
<sequence length="1012" mass="115761">MRNLHQYILLLFFALNHPGLSLGQLKNVALNKPVIASSTNPKHPTKNIVDGIISRTSKWESGNGKAPHTVEIDLQKYYHIAAIKVHTGILEEEKEYTEKNQADGFWSMKNFKVQYWDDANWTDFPKSEVHENRLVSVSFQYSPSITTFKIRLVCDDGEPINIMEIEVLGEEAKDMPPPPIVTQNTSPNISIKEAQEAHIVIKNNPIGKTLKYVGYNQGYYFPKSNVSKWIEYSNVNSVRVWTSLNSFVPENTVEIDSALHSLEEFEKRKAILRKDPENNPFIKWEQLLPLYDQPNYSSTNGMVFNYALDELKRLGTDVVLQIGSTDFKDNWSNKWKQWQRYYALAYYTAKRGNVFMFALQNEPNHRHSGPMKLEQWIMAMQIVSDAIHCAVEDVNKRYNKTLIPKLVGPVTAGQNTDWWAGVVKSIRTNYRGENINNDLLQIFSTHSYNSPAIGYKTRVNNIRNIIQSNHPEGKTLPIVFTEIGRWMNAYLIDKEETMDSPSLFTEWAGIYSYNMKNGAYGMWAFKFANTTSTTYIRGIKSGHHFTWQGKRIVEDAYNNIALNKPVKTSSSSTIAGFITDGDKTDKSTWISDIEKEKWIEIDLLKPYDIGGMAIYTGSSYGVYTGPDRVRNFKVQYFANGSWNDIPQLTLTNNKYTQVFEVLKTPIKTQKIRFISTDEGSIKVREIKVFEKGNSPSEDSNYNISGIQRTGQVVRLFAKGFKDERPLLETDASVLNDDFDHYTSFDSATNTYYVWLVQRGGFTYNLTIDLKDINIPQGNPVIAETVNDKHYGEVTHVWRVPSTQKLTIQLPAQTVMLLTIPKSSLISSQTLASSSAYVMSGMYQKHSFHNEKILKVQLDASQPNNNAVSYAYFDFDKTAAQNADLILLKVKGYTNKTTAPYRIHVYGIRTDKWNSKTLNWNNALLLDDTEALINSAAKEVFIAGEIAFTNKEETHYLDITNFAKKYTAQGFTFVFIRETRQLGDDEDKGYYVNISNQSDNKPELIYWIKNNKD</sequence>
<reference evidence="5 6" key="1">
    <citation type="submission" date="2024-01" db="EMBL/GenBank/DDBJ databases">
        <title>Niabella digestum sp. nov., isolated from waste digestion system.</title>
        <authorList>
            <person name="Zhang L."/>
        </authorList>
    </citation>
    <scope>NUCLEOTIDE SEQUENCE [LARGE SCALE GENOMIC DNA]</scope>
    <source>
        <strain evidence="5 6">A18</strain>
    </source>
</reference>
<dbReference type="InterPro" id="IPR055372">
    <property type="entry name" value="CBM96"/>
</dbReference>
<protein>
    <submittedName>
        <fullName evidence="5">Discoidin domain-containing protein</fullName>
    </submittedName>
</protein>
<dbReference type="PROSITE" id="PS50022">
    <property type="entry name" value="FA58C_3"/>
    <property type="match status" value="2"/>
</dbReference>
<organism evidence="5 6">
    <name type="scientific">Niabella digestorum</name>
    <dbReference type="NCBI Taxonomy" id="3117701"/>
    <lineage>
        <taxon>Bacteria</taxon>
        <taxon>Pseudomonadati</taxon>
        <taxon>Bacteroidota</taxon>
        <taxon>Chitinophagia</taxon>
        <taxon>Chitinophagales</taxon>
        <taxon>Chitinophagaceae</taxon>
        <taxon>Niabella</taxon>
    </lineage>
</organism>
<evidence type="ECO:0000313" key="5">
    <source>
        <dbReference type="EMBL" id="MEE6186618.1"/>
    </source>
</evidence>
<dbReference type="EMBL" id="JAZGLY010000002">
    <property type="protein sequence ID" value="MEE6186618.1"/>
    <property type="molecule type" value="Genomic_DNA"/>
</dbReference>